<dbReference type="InParanoid" id="D8LGJ1"/>
<dbReference type="EMBL" id="FN649729">
    <property type="protein sequence ID" value="CBN79048.1"/>
    <property type="molecule type" value="Genomic_DNA"/>
</dbReference>
<dbReference type="EMBL" id="FN648201">
    <property type="protein sequence ID" value="CBN79048.1"/>
    <property type="molecule type" value="Genomic_DNA"/>
</dbReference>
<keyword evidence="2" id="KW-1185">Reference proteome</keyword>
<sequence>MLKSLEMQKVLRRHSERVTGVAWPPEAHFSDKTLLATGAADKARV</sequence>
<evidence type="ECO:0000313" key="1">
    <source>
        <dbReference type="EMBL" id="CBN79048.1"/>
    </source>
</evidence>
<organism evidence="1 2">
    <name type="scientific">Ectocarpus siliculosus</name>
    <name type="common">Brown alga</name>
    <name type="synonym">Conferva siliculosa</name>
    <dbReference type="NCBI Taxonomy" id="2880"/>
    <lineage>
        <taxon>Eukaryota</taxon>
        <taxon>Sar</taxon>
        <taxon>Stramenopiles</taxon>
        <taxon>Ochrophyta</taxon>
        <taxon>PX clade</taxon>
        <taxon>Phaeophyceae</taxon>
        <taxon>Ectocarpales</taxon>
        <taxon>Ectocarpaceae</taxon>
        <taxon>Ectocarpus</taxon>
    </lineage>
</organism>
<dbReference type="OrthoDB" id="540662at2759"/>
<dbReference type="AlphaFoldDB" id="D8LGJ1"/>
<accession>D8LGJ1</accession>
<dbReference type="Proteomes" id="UP000002630">
    <property type="component" value="Linkage Group LG04"/>
</dbReference>
<protein>
    <submittedName>
        <fullName evidence="1">Uncharacterized protein</fullName>
    </submittedName>
</protein>
<evidence type="ECO:0000313" key="2">
    <source>
        <dbReference type="Proteomes" id="UP000002630"/>
    </source>
</evidence>
<proteinExistence type="predicted"/>
<reference evidence="1 2" key="1">
    <citation type="journal article" date="2010" name="Nature">
        <title>The Ectocarpus genome and the independent evolution of multicellularity in brown algae.</title>
        <authorList>
            <person name="Cock J.M."/>
            <person name="Sterck L."/>
            <person name="Rouze P."/>
            <person name="Scornet D."/>
            <person name="Allen A.E."/>
            <person name="Amoutzias G."/>
            <person name="Anthouard V."/>
            <person name="Artiguenave F."/>
            <person name="Aury J.M."/>
            <person name="Badger J.H."/>
            <person name="Beszteri B."/>
            <person name="Billiau K."/>
            <person name="Bonnet E."/>
            <person name="Bothwell J.H."/>
            <person name="Bowler C."/>
            <person name="Boyen C."/>
            <person name="Brownlee C."/>
            <person name="Carrano C.J."/>
            <person name="Charrier B."/>
            <person name="Cho G.Y."/>
            <person name="Coelho S.M."/>
            <person name="Collen J."/>
            <person name="Corre E."/>
            <person name="Da Silva C."/>
            <person name="Delage L."/>
            <person name="Delaroque N."/>
            <person name="Dittami S.M."/>
            <person name="Doulbeau S."/>
            <person name="Elias M."/>
            <person name="Farnham G."/>
            <person name="Gachon C.M."/>
            <person name="Gschloessl B."/>
            <person name="Heesch S."/>
            <person name="Jabbari K."/>
            <person name="Jubin C."/>
            <person name="Kawai H."/>
            <person name="Kimura K."/>
            <person name="Kloareg B."/>
            <person name="Kupper F.C."/>
            <person name="Lang D."/>
            <person name="Le Bail A."/>
            <person name="Leblanc C."/>
            <person name="Lerouge P."/>
            <person name="Lohr M."/>
            <person name="Lopez P.J."/>
            <person name="Martens C."/>
            <person name="Maumus F."/>
            <person name="Michel G."/>
            <person name="Miranda-Saavedra D."/>
            <person name="Morales J."/>
            <person name="Moreau H."/>
            <person name="Motomura T."/>
            <person name="Nagasato C."/>
            <person name="Napoli C.A."/>
            <person name="Nelson D.R."/>
            <person name="Nyvall-Collen P."/>
            <person name="Peters A.F."/>
            <person name="Pommier C."/>
            <person name="Potin P."/>
            <person name="Poulain J."/>
            <person name="Quesneville H."/>
            <person name="Read B."/>
            <person name="Rensing S.A."/>
            <person name="Ritter A."/>
            <person name="Rousvoal S."/>
            <person name="Samanta M."/>
            <person name="Samson G."/>
            <person name="Schroeder D.C."/>
            <person name="Segurens B."/>
            <person name="Strittmatter M."/>
            <person name="Tonon T."/>
            <person name="Tregear J.W."/>
            <person name="Valentin K."/>
            <person name="von Dassow P."/>
            <person name="Yamagishi T."/>
            <person name="Van de Peer Y."/>
            <person name="Wincker P."/>
        </authorList>
    </citation>
    <scope>NUCLEOTIDE SEQUENCE [LARGE SCALE GENOMIC DNA]</scope>
    <source>
        <strain evidence="2">Ec32 / CCAP1310/4</strain>
    </source>
</reference>
<gene>
    <name evidence="1" type="ORF">Esi_0168_0042</name>
</gene>
<name>D8LGJ1_ECTSI</name>